<dbReference type="InterPro" id="IPR027417">
    <property type="entry name" value="P-loop_NTPase"/>
</dbReference>
<dbReference type="Proteomes" id="UP001501353">
    <property type="component" value="Unassembled WGS sequence"/>
</dbReference>
<evidence type="ECO:0000259" key="7">
    <source>
        <dbReference type="PROSITE" id="PS50893"/>
    </source>
</evidence>
<dbReference type="GO" id="GO:0005524">
    <property type="term" value="F:ATP binding"/>
    <property type="evidence" value="ECO:0007669"/>
    <property type="project" value="UniProtKB-KW"/>
</dbReference>
<keyword evidence="3" id="KW-1003">Cell membrane</keyword>
<keyword evidence="5 8" id="KW-0067">ATP-binding</keyword>
<gene>
    <name evidence="8" type="ORF">GCM10022212_16090</name>
</gene>
<evidence type="ECO:0000313" key="8">
    <source>
        <dbReference type="EMBL" id="GAA4020385.1"/>
    </source>
</evidence>
<keyword evidence="3" id="KW-0472">Membrane</keyword>
<name>A0ABP7T357_9BURK</name>
<keyword evidence="2" id="KW-0813">Transport</keyword>
<evidence type="ECO:0000256" key="6">
    <source>
        <dbReference type="ARBA" id="ARBA00022970"/>
    </source>
</evidence>
<dbReference type="SMART" id="SM00382">
    <property type="entry name" value="AAA"/>
    <property type="match status" value="1"/>
</dbReference>
<dbReference type="InterPro" id="IPR017871">
    <property type="entry name" value="ABC_transporter-like_CS"/>
</dbReference>
<dbReference type="PROSITE" id="PS50893">
    <property type="entry name" value="ABC_TRANSPORTER_2"/>
    <property type="match status" value="1"/>
</dbReference>
<evidence type="ECO:0000313" key="9">
    <source>
        <dbReference type="Proteomes" id="UP001501353"/>
    </source>
</evidence>
<keyword evidence="6" id="KW-0029">Amino-acid transport</keyword>
<evidence type="ECO:0000256" key="1">
    <source>
        <dbReference type="ARBA" id="ARBA00005417"/>
    </source>
</evidence>
<comment type="caution">
    <text evidence="8">The sequence shown here is derived from an EMBL/GenBank/DDBJ whole genome shotgun (WGS) entry which is preliminary data.</text>
</comment>
<proteinExistence type="inferred from homology"/>
<dbReference type="RefSeq" id="WP_344762769.1">
    <property type="nucleotide sequence ID" value="NZ_BAAAZE010000008.1"/>
</dbReference>
<keyword evidence="9" id="KW-1185">Reference proteome</keyword>
<organism evidence="8 9">
    <name type="scientific">Actimicrobium antarcticum</name>
    <dbReference type="NCBI Taxonomy" id="1051899"/>
    <lineage>
        <taxon>Bacteria</taxon>
        <taxon>Pseudomonadati</taxon>
        <taxon>Pseudomonadota</taxon>
        <taxon>Betaproteobacteria</taxon>
        <taxon>Burkholderiales</taxon>
        <taxon>Oxalobacteraceae</taxon>
        <taxon>Actimicrobium</taxon>
    </lineage>
</organism>
<accession>A0ABP7T357</accession>
<feature type="domain" description="ABC transporter" evidence="7">
    <location>
        <begin position="6"/>
        <end position="236"/>
    </location>
</feature>
<dbReference type="SUPFAM" id="SSF52540">
    <property type="entry name" value="P-loop containing nucleoside triphosphate hydrolases"/>
    <property type="match status" value="1"/>
</dbReference>
<dbReference type="InterPro" id="IPR003439">
    <property type="entry name" value="ABC_transporter-like_ATP-bd"/>
</dbReference>
<dbReference type="PANTHER" id="PTHR43820">
    <property type="entry name" value="HIGH-AFFINITY BRANCHED-CHAIN AMINO ACID TRANSPORT ATP-BINDING PROTEIN LIVF"/>
    <property type="match status" value="1"/>
</dbReference>
<dbReference type="CDD" id="cd03224">
    <property type="entry name" value="ABC_TM1139_LivF_branched"/>
    <property type="match status" value="1"/>
</dbReference>
<dbReference type="Gene3D" id="3.40.50.300">
    <property type="entry name" value="P-loop containing nucleotide triphosphate hydrolases"/>
    <property type="match status" value="1"/>
</dbReference>
<dbReference type="InterPro" id="IPR052156">
    <property type="entry name" value="BCAA_Transport_ATP-bd_LivF"/>
</dbReference>
<protein>
    <submittedName>
        <fullName evidence="8">ABC transporter ATP-binding protein</fullName>
    </submittedName>
</protein>
<comment type="similarity">
    <text evidence="1">Belongs to the ABC transporter superfamily.</text>
</comment>
<reference evidence="9" key="1">
    <citation type="journal article" date="2019" name="Int. J. Syst. Evol. Microbiol.">
        <title>The Global Catalogue of Microorganisms (GCM) 10K type strain sequencing project: providing services to taxonomists for standard genome sequencing and annotation.</title>
        <authorList>
            <consortium name="The Broad Institute Genomics Platform"/>
            <consortium name="The Broad Institute Genome Sequencing Center for Infectious Disease"/>
            <person name="Wu L."/>
            <person name="Ma J."/>
        </authorList>
    </citation>
    <scope>NUCLEOTIDE SEQUENCE [LARGE SCALE GENOMIC DNA]</scope>
    <source>
        <strain evidence="9">JCM 16673</strain>
    </source>
</reference>
<evidence type="ECO:0000256" key="3">
    <source>
        <dbReference type="ARBA" id="ARBA00022475"/>
    </source>
</evidence>
<dbReference type="PROSITE" id="PS00211">
    <property type="entry name" value="ABC_TRANSPORTER_1"/>
    <property type="match status" value="1"/>
</dbReference>
<dbReference type="InterPro" id="IPR003593">
    <property type="entry name" value="AAA+_ATPase"/>
</dbReference>
<keyword evidence="4" id="KW-0547">Nucleotide-binding</keyword>
<evidence type="ECO:0000256" key="2">
    <source>
        <dbReference type="ARBA" id="ARBA00022448"/>
    </source>
</evidence>
<dbReference type="PANTHER" id="PTHR43820:SF4">
    <property type="entry name" value="HIGH-AFFINITY BRANCHED-CHAIN AMINO ACID TRANSPORT ATP-BINDING PROTEIN LIVF"/>
    <property type="match status" value="1"/>
</dbReference>
<evidence type="ECO:0000256" key="5">
    <source>
        <dbReference type="ARBA" id="ARBA00022840"/>
    </source>
</evidence>
<sequence>MAAKALEISGLHAWYGESHILHDVNLSVNRGEVVTLLGRNGAGRSTTLRAIMGLTGTRKGSIKINGVEAIGLATHKIAHLGVGYCPEERGIFSSLTAEENLMLPPVVSQTDKGMSVEEIYDMFPNLKERRFSQGTRLSGGEQQMLAVARILRTGARLLLLDEISEGLAPVIVQALARMILTLKANGYTIVMVEQNFRFAAPLADRFYVVEHGQIVETFAASELEAKMPVLNELLGV</sequence>
<evidence type="ECO:0000256" key="4">
    <source>
        <dbReference type="ARBA" id="ARBA00022741"/>
    </source>
</evidence>
<dbReference type="Pfam" id="PF00005">
    <property type="entry name" value="ABC_tran"/>
    <property type="match status" value="1"/>
</dbReference>
<dbReference type="EMBL" id="BAAAZE010000008">
    <property type="protein sequence ID" value="GAA4020385.1"/>
    <property type="molecule type" value="Genomic_DNA"/>
</dbReference>